<organism evidence="1 2">
    <name type="scientific">Deinococcus malanensis</name>
    <dbReference type="NCBI Taxonomy" id="1706855"/>
    <lineage>
        <taxon>Bacteria</taxon>
        <taxon>Thermotogati</taxon>
        <taxon>Deinococcota</taxon>
        <taxon>Deinococci</taxon>
        <taxon>Deinococcales</taxon>
        <taxon>Deinococcaceae</taxon>
        <taxon>Deinococcus</taxon>
    </lineage>
</organism>
<dbReference type="EMBL" id="BMPP01000014">
    <property type="protein sequence ID" value="GGK34391.1"/>
    <property type="molecule type" value="Genomic_DNA"/>
</dbReference>
<gene>
    <name evidence="1" type="ORF">GCM10008955_30490</name>
</gene>
<comment type="caution">
    <text evidence="1">The sequence shown here is derived from an EMBL/GenBank/DDBJ whole genome shotgun (WGS) entry which is preliminary data.</text>
</comment>
<accession>A0ABQ2F2W2</accession>
<proteinExistence type="predicted"/>
<name>A0ABQ2F2W2_9DEIO</name>
<evidence type="ECO:0000313" key="2">
    <source>
        <dbReference type="Proteomes" id="UP000647587"/>
    </source>
</evidence>
<sequence>MTDHLDRVRDVLAVTRVMTATQAGRLASLDLPELHRSGLVMMPMGVNLRHQGKHSRRQIQMVATRDLRGRLRGTDMLHTCGALELVLGAVPLDEFDPAALTMPSKTPEGERPDLEYRHPPGELMAAEFDTGAYKLTAMHSKLKRFTREYDAVVYGTTVPRRHQNLTRAVLEGLGCGSLSLHHVLSLD</sequence>
<dbReference type="RefSeq" id="WP_189010322.1">
    <property type="nucleotide sequence ID" value="NZ_BMPP01000014.1"/>
</dbReference>
<dbReference type="Proteomes" id="UP000647587">
    <property type="component" value="Unassembled WGS sequence"/>
</dbReference>
<protein>
    <submittedName>
        <fullName evidence="1">Uncharacterized protein</fullName>
    </submittedName>
</protein>
<evidence type="ECO:0000313" key="1">
    <source>
        <dbReference type="EMBL" id="GGK34391.1"/>
    </source>
</evidence>
<keyword evidence="2" id="KW-1185">Reference proteome</keyword>
<reference evidence="2" key="1">
    <citation type="journal article" date="2019" name="Int. J. Syst. Evol. Microbiol.">
        <title>The Global Catalogue of Microorganisms (GCM) 10K type strain sequencing project: providing services to taxonomists for standard genome sequencing and annotation.</title>
        <authorList>
            <consortium name="The Broad Institute Genomics Platform"/>
            <consortium name="The Broad Institute Genome Sequencing Center for Infectious Disease"/>
            <person name="Wu L."/>
            <person name="Ma J."/>
        </authorList>
    </citation>
    <scope>NUCLEOTIDE SEQUENCE [LARGE SCALE GENOMIC DNA]</scope>
    <source>
        <strain evidence="2">JCM 30331</strain>
    </source>
</reference>